<sequence>MLIPFLSLRWGMDTTSGSVRSIFTLEISFVKKKCKRLQFFFINIAFGNKLSLFLYFKKGVNLYKKFIICRELQSMIIAYYILHAENAVAKTD</sequence>
<dbReference type="EMBL" id="QUWK01000002">
    <property type="protein sequence ID" value="RFU95831.1"/>
    <property type="molecule type" value="Genomic_DNA"/>
</dbReference>
<evidence type="ECO:0000256" key="1">
    <source>
        <dbReference type="SAM" id="Phobius"/>
    </source>
</evidence>
<protein>
    <submittedName>
        <fullName evidence="2">Uncharacterized protein</fullName>
    </submittedName>
</protein>
<keyword evidence="3" id="KW-1185">Reference proteome</keyword>
<keyword evidence="1" id="KW-1133">Transmembrane helix</keyword>
<comment type="caution">
    <text evidence="2">The sequence shown here is derived from an EMBL/GenBank/DDBJ whole genome shotgun (WGS) entry which is preliminary data.</text>
</comment>
<evidence type="ECO:0000313" key="3">
    <source>
        <dbReference type="Proteomes" id="UP000264002"/>
    </source>
</evidence>
<proteinExistence type="predicted"/>
<feature type="transmembrane region" description="Helical" evidence="1">
    <location>
        <begin position="37"/>
        <end position="56"/>
    </location>
</feature>
<accession>A0A372MJ80</accession>
<keyword evidence="1" id="KW-0812">Transmembrane</keyword>
<dbReference type="AlphaFoldDB" id="A0A372MJ80"/>
<gene>
    <name evidence="2" type="ORF">DYP60_02165</name>
</gene>
<name>A0A372MJ80_9SPIR</name>
<evidence type="ECO:0000313" key="2">
    <source>
        <dbReference type="EMBL" id="RFU95831.1"/>
    </source>
</evidence>
<reference evidence="3" key="1">
    <citation type="submission" date="2018-08" db="EMBL/GenBank/DDBJ databases">
        <authorList>
            <person name="Grouzdev D.S."/>
            <person name="Krutkina M.S."/>
        </authorList>
    </citation>
    <scope>NUCLEOTIDE SEQUENCE [LARGE SCALE GENOMIC DNA]</scope>
    <source>
        <strain evidence="3">4-11</strain>
    </source>
</reference>
<reference evidence="2 3" key="2">
    <citation type="submission" date="2018-09" db="EMBL/GenBank/DDBJ databases">
        <title>Genome of Sphaerochaeta halotolerans strain 4-11.</title>
        <authorList>
            <person name="Nazina T.N."/>
            <person name="Sokolova D.S."/>
        </authorList>
    </citation>
    <scope>NUCLEOTIDE SEQUENCE [LARGE SCALE GENOMIC DNA]</scope>
    <source>
        <strain evidence="2 3">4-11</strain>
    </source>
</reference>
<keyword evidence="1" id="KW-0472">Membrane</keyword>
<organism evidence="2 3">
    <name type="scientific">Sphaerochaeta halotolerans</name>
    <dbReference type="NCBI Taxonomy" id="2293840"/>
    <lineage>
        <taxon>Bacteria</taxon>
        <taxon>Pseudomonadati</taxon>
        <taxon>Spirochaetota</taxon>
        <taxon>Spirochaetia</taxon>
        <taxon>Spirochaetales</taxon>
        <taxon>Sphaerochaetaceae</taxon>
        <taxon>Sphaerochaeta</taxon>
    </lineage>
</organism>
<dbReference type="Proteomes" id="UP000264002">
    <property type="component" value="Unassembled WGS sequence"/>
</dbReference>